<comment type="caution">
    <text evidence="1">The sequence shown here is derived from an EMBL/GenBank/DDBJ whole genome shotgun (WGS) entry which is preliminary data.</text>
</comment>
<dbReference type="InterPro" id="IPR011990">
    <property type="entry name" value="TPR-like_helical_dom_sf"/>
</dbReference>
<dbReference type="Gene3D" id="1.25.40.10">
    <property type="entry name" value="Tetratricopeptide repeat domain"/>
    <property type="match status" value="1"/>
</dbReference>
<proteinExistence type="predicted"/>
<dbReference type="Proteomes" id="UP000036270">
    <property type="component" value="Unassembled WGS sequence"/>
</dbReference>
<evidence type="ECO:0008006" key="3">
    <source>
        <dbReference type="Google" id="ProtNLM"/>
    </source>
</evidence>
<evidence type="ECO:0000313" key="2">
    <source>
        <dbReference type="Proteomes" id="UP000036270"/>
    </source>
</evidence>
<evidence type="ECO:0000313" key="1">
    <source>
        <dbReference type="EMBL" id="KMK51637.1"/>
    </source>
</evidence>
<organism evidence="1 2">
    <name type="scientific">Muribacter muris</name>
    <dbReference type="NCBI Taxonomy" id="67855"/>
    <lineage>
        <taxon>Bacteria</taxon>
        <taxon>Pseudomonadati</taxon>
        <taxon>Pseudomonadota</taxon>
        <taxon>Gammaproteobacteria</taxon>
        <taxon>Pasteurellales</taxon>
        <taxon>Pasteurellaceae</taxon>
        <taxon>Muribacter</taxon>
    </lineage>
</organism>
<reference evidence="1 2" key="1">
    <citation type="submission" date="2014-12" db="EMBL/GenBank/DDBJ databases">
        <title>Reclassification of Actinobacillus muris as Muribacter muris.</title>
        <authorList>
            <person name="Christensen H."/>
            <person name="Nicklas W."/>
            <person name="Bisgaard M."/>
        </authorList>
    </citation>
    <scope>NUCLEOTIDE SEQUENCE [LARGE SCALE GENOMIC DNA]</scope>
    <source>
        <strain evidence="1 2">Ackerman80-443D</strain>
    </source>
</reference>
<dbReference type="AlphaFoldDB" id="A0A0J5S4B5"/>
<sequence length="433" mass="49469">MLPQGDNRKNTMPTLEQKIQHIRAELKALFYLYYRQKEYAKAQDTALAWHKICPEEDEPLSNAATCAIYCAEWDRAIDYAHQILERDPSFLNAYDVLSHAYYFKRDMAQCRQAGLKALTLRDERVMANGELPELPVPHSMGKNVIAFSLFGSGIEYLEGAVLNAQVVGTLYPGWVCRYYIDQNVPADTVARLRQNNAEIVLMEGELAEKLPGTMWRFLAIDDSTIENVIFRDVDSVISWREVDIVNEWIASGKTFHTIRDSGSHTELILAGLWGAKGGAIPNITQKMLHYAETEDLDRRFADQFFLRHVVWQYVHQSLYASDSIFGFLNAHPFPDNEGNTPTGHVGTVETANIINVGCHYPENTCVKWQLFSKIDPVPRKDGSYPILEQERFICEYQAVVKDKKFAIPFPKRYCNGFATDHSRMKIEPINDSE</sequence>
<name>A0A0J5S4B5_9PAST</name>
<accession>A0A0J5S4B5</accession>
<protein>
    <recommendedName>
        <fullName evidence="3">Tetratricopeptide repeat protein</fullName>
    </recommendedName>
</protein>
<gene>
    <name evidence="1" type="ORF">RO21_05125</name>
</gene>
<dbReference type="EMBL" id="JWIZ01000025">
    <property type="protein sequence ID" value="KMK51637.1"/>
    <property type="molecule type" value="Genomic_DNA"/>
</dbReference>
<dbReference type="PATRIC" id="fig|67855.3.peg.891"/>
<keyword evidence="2" id="KW-1185">Reference proteome</keyword>
<dbReference type="STRING" id="67855.RO21_05125"/>
<dbReference type="SUPFAM" id="SSF48452">
    <property type="entry name" value="TPR-like"/>
    <property type="match status" value="1"/>
</dbReference>